<dbReference type="InterPro" id="IPR014001">
    <property type="entry name" value="Helicase_ATP-bd"/>
</dbReference>
<dbReference type="Pfam" id="PF00271">
    <property type="entry name" value="Helicase_C"/>
    <property type="match status" value="1"/>
</dbReference>
<dbReference type="Pfam" id="PF16124">
    <property type="entry name" value="RecQ_Zn_bind"/>
    <property type="match status" value="1"/>
</dbReference>
<dbReference type="InterPro" id="IPR032284">
    <property type="entry name" value="RecQ_Zn-bd"/>
</dbReference>
<evidence type="ECO:0000256" key="2">
    <source>
        <dbReference type="ARBA" id="ARBA00001947"/>
    </source>
</evidence>
<gene>
    <name evidence="20" type="primary">recQ</name>
    <name evidence="20" type="ORF">HXK00_05585</name>
</gene>
<evidence type="ECO:0000313" key="21">
    <source>
        <dbReference type="Proteomes" id="UP000757900"/>
    </source>
</evidence>
<keyword evidence="11" id="KW-0238">DNA-binding</keyword>
<keyword evidence="4" id="KW-0479">Metal-binding</keyword>
<dbReference type="GO" id="GO:0016787">
    <property type="term" value="F:hydrolase activity"/>
    <property type="evidence" value="ECO:0007669"/>
    <property type="project" value="UniProtKB-KW"/>
</dbReference>
<feature type="domain" description="HRDC" evidence="17">
    <location>
        <begin position="527"/>
        <end position="606"/>
    </location>
</feature>
<dbReference type="PANTHER" id="PTHR13710:SF105">
    <property type="entry name" value="ATP-DEPENDENT DNA HELICASE Q1"/>
    <property type="match status" value="1"/>
</dbReference>
<evidence type="ECO:0000256" key="14">
    <source>
        <dbReference type="ARBA" id="ARBA00023235"/>
    </source>
</evidence>
<dbReference type="InterPro" id="IPR001650">
    <property type="entry name" value="Helicase_C-like"/>
</dbReference>
<dbReference type="PANTHER" id="PTHR13710">
    <property type="entry name" value="DNA HELICASE RECQ FAMILY MEMBER"/>
    <property type="match status" value="1"/>
</dbReference>
<evidence type="ECO:0000256" key="4">
    <source>
        <dbReference type="ARBA" id="ARBA00022723"/>
    </source>
</evidence>
<keyword evidence="13" id="KW-0234">DNA repair</keyword>
<dbReference type="GO" id="GO:0006281">
    <property type="term" value="P:DNA repair"/>
    <property type="evidence" value="ECO:0007669"/>
    <property type="project" value="UniProtKB-KW"/>
</dbReference>
<dbReference type="GO" id="GO:0043590">
    <property type="term" value="C:bacterial nucleoid"/>
    <property type="evidence" value="ECO:0007669"/>
    <property type="project" value="TreeGrafter"/>
</dbReference>
<evidence type="ECO:0000256" key="9">
    <source>
        <dbReference type="ARBA" id="ARBA00022833"/>
    </source>
</evidence>
<proteinExistence type="inferred from homology"/>
<comment type="similarity">
    <text evidence="3">Belongs to the helicase family. RecQ subfamily.</text>
</comment>
<dbReference type="Gene3D" id="3.40.50.300">
    <property type="entry name" value="P-loop containing nucleotide triphosphate hydrolases"/>
    <property type="match status" value="2"/>
</dbReference>
<keyword evidence="12" id="KW-0233">DNA recombination</keyword>
<evidence type="ECO:0000256" key="8">
    <source>
        <dbReference type="ARBA" id="ARBA00022806"/>
    </source>
</evidence>
<evidence type="ECO:0000256" key="5">
    <source>
        <dbReference type="ARBA" id="ARBA00022741"/>
    </source>
</evidence>
<dbReference type="GO" id="GO:0046872">
    <property type="term" value="F:metal ion binding"/>
    <property type="evidence" value="ECO:0007669"/>
    <property type="project" value="UniProtKB-KW"/>
</dbReference>
<comment type="caution">
    <text evidence="20">The sequence shown here is derived from an EMBL/GenBank/DDBJ whole genome shotgun (WGS) entry which is preliminary data.</text>
</comment>
<evidence type="ECO:0000259" key="19">
    <source>
        <dbReference type="PROSITE" id="PS51194"/>
    </source>
</evidence>
<dbReference type="InterPro" id="IPR006293">
    <property type="entry name" value="DNA_helicase_ATP-dep_RecQ_bac"/>
</dbReference>
<dbReference type="SUPFAM" id="SSF47819">
    <property type="entry name" value="HRDC-like"/>
    <property type="match status" value="1"/>
</dbReference>
<evidence type="ECO:0000313" key="20">
    <source>
        <dbReference type="EMBL" id="MBF0935100.1"/>
    </source>
</evidence>
<dbReference type="InterPro" id="IPR011545">
    <property type="entry name" value="DEAD/DEAH_box_helicase_dom"/>
</dbReference>
<evidence type="ECO:0000256" key="15">
    <source>
        <dbReference type="ARBA" id="ARBA00034617"/>
    </source>
</evidence>
<evidence type="ECO:0000256" key="16">
    <source>
        <dbReference type="NCBIfam" id="TIGR01389"/>
    </source>
</evidence>
<dbReference type="Pfam" id="PF09382">
    <property type="entry name" value="RQC"/>
    <property type="match status" value="1"/>
</dbReference>
<evidence type="ECO:0000256" key="7">
    <source>
        <dbReference type="ARBA" id="ARBA00022801"/>
    </source>
</evidence>
<dbReference type="PROSITE" id="PS51192">
    <property type="entry name" value="HELICASE_ATP_BIND_1"/>
    <property type="match status" value="1"/>
</dbReference>
<evidence type="ECO:0000256" key="12">
    <source>
        <dbReference type="ARBA" id="ARBA00023172"/>
    </source>
</evidence>
<dbReference type="SMART" id="SM00490">
    <property type="entry name" value="HELICc"/>
    <property type="match status" value="1"/>
</dbReference>
<dbReference type="CDD" id="cd17920">
    <property type="entry name" value="DEXHc_RecQ"/>
    <property type="match status" value="1"/>
</dbReference>
<dbReference type="Proteomes" id="UP000757900">
    <property type="component" value="Unassembled WGS sequence"/>
</dbReference>
<dbReference type="InterPro" id="IPR018982">
    <property type="entry name" value="RQC_domain"/>
</dbReference>
<dbReference type="InterPro" id="IPR002121">
    <property type="entry name" value="HRDC_dom"/>
</dbReference>
<feature type="domain" description="Helicase ATP-binding" evidence="18">
    <location>
        <begin position="32"/>
        <end position="201"/>
    </location>
</feature>
<keyword evidence="8 20" id="KW-0347">Helicase</keyword>
<comment type="catalytic activity">
    <reaction evidence="15">
        <text>Couples ATP hydrolysis with the unwinding of duplex DNA by translocating in the 3'-5' direction.</text>
        <dbReference type="EC" id="5.6.2.4"/>
    </reaction>
</comment>
<dbReference type="InterPro" id="IPR036390">
    <property type="entry name" value="WH_DNA-bd_sf"/>
</dbReference>
<dbReference type="PROSITE" id="PS50967">
    <property type="entry name" value="HRDC"/>
    <property type="match status" value="1"/>
</dbReference>
<dbReference type="FunFam" id="1.10.150.80:FF:000002">
    <property type="entry name" value="ATP-dependent DNA helicase RecQ"/>
    <property type="match status" value="1"/>
</dbReference>
<dbReference type="SMART" id="SM00487">
    <property type="entry name" value="DEXDc"/>
    <property type="match status" value="1"/>
</dbReference>
<dbReference type="InterPro" id="IPR004589">
    <property type="entry name" value="DNA_helicase_ATP-dep_RecQ"/>
</dbReference>
<dbReference type="Gene3D" id="1.10.10.10">
    <property type="entry name" value="Winged helix-like DNA-binding domain superfamily/Winged helix DNA-binding domain"/>
    <property type="match status" value="1"/>
</dbReference>
<reference evidence="20" key="1">
    <citation type="submission" date="2020-04" db="EMBL/GenBank/DDBJ databases">
        <title>Deep metagenomics examines the oral microbiome during advanced dental caries in children, revealing novel taxa and co-occurrences with host molecules.</title>
        <authorList>
            <person name="Baker J.L."/>
            <person name="Morton J.T."/>
            <person name="Dinis M."/>
            <person name="Alvarez R."/>
            <person name="Tran N.C."/>
            <person name="Knight R."/>
            <person name="Edlund A."/>
        </authorList>
    </citation>
    <scope>NUCLEOTIDE SEQUENCE</scope>
    <source>
        <strain evidence="20">JCVI_23_bin.16</strain>
    </source>
</reference>
<evidence type="ECO:0000259" key="18">
    <source>
        <dbReference type="PROSITE" id="PS51192"/>
    </source>
</evidence>
<dbReference type="EC" id="5.6.2.4" evidence="16"/>
<keyword evidence="6" id="KW-0227">DNA damage</keyword>
<dbReference type="InterPro" id="IPR027417">
    <property type="entry name" value="P-loop_NTPase"/>
</dbReference>
<dbReference type="NCBIfam" id="TIGR01389">
    <property type="entry name" value="recQ"/>
    <property type="match status" value="1"/>
</dbReference>
<keyword evidence="9" id="KW-0862">Zinc</keyword>
<dbReference type="FunFam" id="3.40.50.300:FF:000296">
    <property type="entry name" value="ATP-dependent DNA helicase RecQ"/>
    <property type="match status" value="1"/>
</dbReference>
<dbReference type="Pfam" id="PF00570">
    <property type="entry name" value="HRDC"/>
    <property type="match status" value="1"/>
</dbReference>
<dbReference type="FunFam" id="3.40.50.300:FF:001456">
    <property type="entry name" value="ATP-dependent DNA helicase"/>
    <property type="match status" value="1"/>
</dbReference>
<keyword evidence="7 20" id="KW-0378">Hydrolase</keyword>
<dbReference type="SUPFAM" id="SSF52540">
    <property type="entry name" value="P-loop containing nucleoside triphosphate hydrolases"/>
    <property type="match status" value="1"/>
</dbReference>
<evidence type="ECO:0000256" key="6">
    <source>
        <dbReference type="ARBA" id="ARBA00022763"/>
    </source>
</evidence>
<protein>
    <recommendedName>
        <fullName evidence="16">DNA helicase RecQ</fullName>
        <ecNumber evidence="16">5.6.2.4</ecNumber>
    </recommendedName>
</protein>
<dbReference type="EMBL" id="JABZFV010000129">
    <property type="protein sequence ID" value="MBF0935100.1"/>
    <property type="molecule type" value="Genomic_DNA"/>
</dbReference>
<dbReference type="InterPro" id="IPR036388">
    <property type="entry name" value="WH-like_DNA-bd_sf"/>
</dbReference>
<dbReference type="GO" id="GO:0043138">
    <property type="term" value="F:3'-5' DNA helicase activity"/>
    <property type="evidence" value="ECO:0007669"/>
    <property type="project" value="UniProtKB-EC"/>
</dbReference>
<dbReference type="SMART" id="SM00341">
    <property type="entry name" value="HRDC"/>
    <property type="match status" value="1"/>
</dbReference>
<evidence type="ECO:0000256" key="13">
    <source>
        <dbReference type="ARBA" id="ARBA00023204"/>
    </source>
</evidence>
<dbReference type="GO" id="GO:0005524">
    <property type="term" value="F:ATP binding"/>
    <property type="evidence" value="ECO:0007669"/>
    <property type="project" value="UniProtKB-KW"/>
</dbReference>
<evidence type="ECO:0000256" key="1">
    <source>
        <dbReference type="ARBA" id="ARBA00001946"/>
    </source>
</evidence>
<dbReference type="GO" id="GO:0009378">
    <property type="term" value="F:four-way junction helicase activity"/>
    <property type="evidence" value="ECO:0007669"/>
    <property type="project" value="TreeGrafter"/>
</dbReference>
<dbReference type="SUPFAM" id="SSF46785">
    <property type="entry name" value="Winged helix' DNA-binding domain"/>
    <property type="match status" value="1"/>
</dbReference>
<feature type="domain" description="Helicase C-terminal" evidence="19">
    <location>
        <begin position="222"/>
        <end position="369"/>
    </location>
</feature>
<evidence type="ECO:0000256" key="3">
    <source>
        <dbReference type="ARBA" id="ARBA00005446"/>
    </source>
</evidence>
<sequence length="606" mass="67591">MHSLQAAPQTKLGVLEAYYGFDSFRPGQEAIIDAILSGRDAMAIMPTSAGKSLCFQVPALLLPGVTLVISPLISLMQDQVSSLEAMGIPAVLINSGQSLEENRQAIAALRSGQVKLAYIAPERLSNDYFLNLVSQLEVSLVAVDEAHCISQWGNDFRPSYQAIPHLLDYLVKRPVMAAFTATATQQVRQDIVHYLGLQKPFEMVTGFDRPNLFFALEEPSDKMRRLKELLASGEPSIVYCATRKDVESVAGKLNQAGIQARPYHAGMDMSDRHATQRAFQFDEIQVVVATNAFGMGIDKSNVRQVIHYGMPKDLESYYQEAGRAGRDGEDSRCTLFYSDRDIMTNVYLIEQGGDPIGRQKLNEMIDYCRTTQCLRGVMLRYFGEIPHESNCQSCTNCTTTVEQVDITVPAQKILACVYRMGQRYGLTKVAEVLKGSQKADIKGTYLADLPTYGLMKDLPEAQIKRYISALVVEGYLKMVGQDYPILNLTSKAKPVLKGQEQVSIKHTLAMSIAKMSQVKARGNESHDAYDQVLFERLRQVRYDLAQKHQVPPFIIFSDATLRALCRHFPTTETAFLTISGVGQKKLSQYGYDFMQAIEAYLAEKDQ</sequence>
<dbReference type="GO" id="GO:0030894">
    <property type="term" value="C:replisome"/>
    <property type="evidence" value="ECO:0007669"/>
    <property type="project" value="TreeGrafter"/>
</dbReference>
<dbReference type="PROSITE" id="PS51194">
    <property type="entry name" value="HELICASE_CTER"/>
    <property type="match status" value="1"/>
</dbReference>
<dbReference type="GO" id="GO:0006260">
    <property type="term" value="P:DNA replication"/>
    <property type="evidence" value="ECO:0007669"/>
    <property type="project" value="InterPro"/>
</dbReference>
<dbReference type="GO" id="GO:0009432">
    <property type="term" value="P:SOS response"/>
    <property type="evidence" value="ECO:0007669"/>
    <property type="project" value="UniProtKB-UniRule"/>
</dbReference>
<name>A0A929MUX7_ABIDE</name>
<dbReference type="InterPro" id="IPR044876">
    <property type="entry name" value="HRDC_dom_sf"/>
</dbReference>
<dbReference type="SMART" id="SM00956">
    <property type="entry name" value="RQC"/>
    <property type="match status" value="1"/>
</dbReference>
<comment type="cofactor">
    <cofactor evidence="2">
        <name>Zn(2+)</name>
        <dbReference type="ChEBI" id="CHEBI:29105"/>
    </cofactor>
</comment>
<keyword evidence="10" id="KW-0067">ATP-binding</keyword>
<evidence type="ECO:0000259" key="17">
    <source>
        <dbReference type="PROSITE" id="PS50967"/>
    </source>
</evidence>
<evidence type="ECO:0000256" key="10">
    <source>
        <dbReference type="ARBA" id="ARBA00022840"/>
    </source>
</evidence>
<dbReference type="GO" id="GO:0003677">
    <property type="term" value="F:DNA binding"/>
    <property type="evidence" value="ECO:0007669"/>
    <property type="project" value="UniProtKB-KW"/>
</dbReference>
<comment type="cofactor">
    <cofactor evidence="1">
        <name>Mg(2+)</name>
        <dbReference type="ChEBI" id="CHEBI:18420"/>
    </cofactor>
</comment>
<keyword evidence="14" id="KW-0413">Isomerase</keyword>
<dbReference type="AlphaFoldDB" id="A0A929MUX7"/>
<evidence type="ECO:0000256" key="11">
    <source>
        <dbReference type="ARBA" id="ARBA00023125"/>
    </source>
</evidence>
<dbReference type="NCBIfam" id="TIGR00614">
    <property type="entry name" value="recQ_fam"/>
    <property type="match status" value="1"/>
</dbReference>
<organism evidence="20 21">
    <name type="scientific">Abiotrophia defectiva</name>
    <name type="common">Streptococcus defectivus</name>
    <dbReference type="NCBI Taxonomy" id="46125"/>
    <lineage>
        <taxon>Bacteria</taxon>
        <taxon>Bacillati</taxon>
        <taxon>Bacillota</taxon>
        <taxon>Bacilli</taxon>
        <taxon>Lactobacillales</taxon>
        <taxon>Aerococcaceae</taxon>
        <taxon>Abiotrophia</taxon>
    </lineage>
</organism>
<dbReference type="GO" id="GO:0006310">
    <property type="term" value="P:DNA recombination"/>
    <property type="evidence" value="ECO:0007669"/>
    <property type="project" value="UniProtKB-UniRule"/>
</dbReference>
<dbReference type="CDD" id="cd18794">
    <property type="entry name" value="SF2_C_RecQ"/>
    <property type="match status" value="1"/>
</dbReference>
<accession>A0A929MUX7</accession>
<keyword evidence="5" id="KW-0547">Nucleotide-binding</keyword>
<dbReference type="Gene3D" id="1.10.150.80">
    <property type="entry name" value="HRDC domain"/>
    <property type="match status" value="1"/>
</dbReference>
<dbReference type="GO" id="GO:0005737">
    <property type="term" value="C:cytoplasm"/>
    <property type="evidence" value="ECO:0007669"/>
    <property type="project" value="TreeGrafter"/>
</dbReference>
<dbReference type="Pfam" id="PF00270">
    <property type="entry name" value="DEAD"/>
    <property type="match status" value="1"/>
</dbReference>
<dbReference type="InterPro" id="IPR010997">
    <property type="entry name" value="HRDC-like_sf"/>
</dbReference>